<dbReference type="PANTHER" id="PTHR30349:SF41">
    <property type="entry name" value="INTEGRASE_RECOMBINASE PROTEIN MJ0367-RELATED"/>
    <property type="match status" value="1"/>
</dbReference>
<dbReference type="GO" id="GO:0015074">
    <property type="term" value="P:DNA integration"/>
    <property type="evidence" value="ECO:0007669"/>
    <property type="project" value="UniProtKB-KW"/>
</dbReference>
<dbReference type="GO" id="GO:0003677">
    <property type="term" value="F:DNA binding"/>
    <property type="evidence" value="ECO:0007669"/>
    <property type="project" value="UniProtKB-UniRule"/>
</dbReference>
<dbReference type="KEGG" id="acm:AciX9_0079"/>
<evidence type="ECO:0000256" key="4">
    <source>
        <dbReference type="ARBA" id="ARBA00023172"/>
    </source>
</evidence>
<protein>
    <submittedName>
        <fullName evidence="8">Integrase family protein</fullName>
    </submittedName>
</protein>
<dbReference type="InterPro" id="IPR011010">
    <property type="entry name" value="DNA_brk_join_enz"/>
</dbReference>
<feature type="domain" description="Tyr recombinase" evidence="6">
    <location>
        <begin position="211"/>
        <end position="407"/>
    </location>
</feature>
<dbReference type="PANTHER" id="PTHR30349">
    <property type="entry name" value="PHAGE INTEGRASE-RELATED"/>
    <property type="match status" value="1"/>
</dbReference>
<dbReference type="PROSITE" id="PS51900">
    <property type="entry name" value="CB"/>
    <property type="match status" value="1"/>
</dbReference>
<keyword evidence="9" id="KW-1185">Reference proteome</keyword>
<evidence type="ECO:0000256" key="2">
    <source>
        <dbReference type="ARBA" id="ARBA00022908"/>
    </source>
</evidence>
<dbReference type="HOGENOM" id="CLU_655411_0_0_0"/>
<dbReference type="InterPro" id="IPR010998">
    <property type="entry name" value="Integrase_recombinase_N"/>
</dbReference>
<dbReference type="InterPro" id="IPR050090">
    <property type="entry name" value="Tyrosine_recombinase_XerCD"/>
</dbReference>
<keyword evidence="3 5" id="KW-0238">DNA-binding</keyword>
<dbReference type="SUPFAM" id="SSF56349">
    <property type="entry name" value="DNA breaking-rejoining enzymes"/>
    <property type="match status" value="1"/>
</dbReference>
<dbReference type="STRING" id="1198114.AciX9_0079"/>
<evidence type="ECO:0000256" key="5">
    <source>
        <dbReference type="PROSITE-ProRule" id="PRU01248"/>
    </source>
</evidence>
<comment type="similarity">
    <text evidence="1">Belongs to the 'phage' integrase family.</text>
</comment>
<evidence type="ECO:0000256" key="1">
    <source>
        <dbReference type="ARBA" id="ARBA00008857"/>
    </source>
</evidence>
<evidence type="ECO:0000313" key="8">
    <source>
        <dbReference type="EMBL" id="ADW67170.1"/>
    </source>
</evidence>
<dbReference type="PaxDb" id="1198114-AciX9_0079"/>
<dbReference type="InterPro" id="IPR013762">
    <property type="entry name" value="Integrase-like_cat_sf"/>
</dbReference>
<dbReference type="AlphaFoldDB" id="E8X4X8"/>
<dbReference type="GO" id="GO:0006310">
    <property type="term" value="P:DNA recombination"/>
    <property type="evidence" value="ECO:0007669"/>
    <property type="project" value="UniProtKB-KW"/>
</dbReference>
<evidence type="ECO:0000313" key="9">
    <source>
        <dbReference type="Proteomes" id="UP000000343"/>
    </source>
</evidence>
<evidence type="ECO:0000256" key="3">
    <source>
        <dbReference type="ARBA" id="ARBA00023125"/>
    </source>
</evidence>
<accession>E8X4X8</accession>
<dbReference type="Proteomes" id="UP000000343">
    <property type="component" value="Chromosome"/>
</dbReference>
<dbReference type="OrthoDB" id="102818at2"/>
<dbReference type="Gene3D" id="1.10.443.10">
    <property type="entry name" value="Intergrase catalytic core"/>
    <property type="match status" value="1"/>
</dbReference>
<sequence length="418" mass="46890">MKAPKVRLYIRIRRPDGSTSYLDPAWNANRTLRRGYATVDGKSVGYPNGSYYLRYLSAGKRLWESVGPDPDGALVALRNKEHDLQALALGRPPSGKASSTEVQAQLEVATSASISLDQAVADYLEEIRRFRAPKTLAGCKHTLKLLQRGLPNKMLKDITRKELLNHMSSLKDQGLSNRTAHNHVKRILTFLRSQGVVGLLRATDIPRYEERDAQAYKPEQLALLLAAADPEERIVFEFFLGTGLREQEVMYTTWKNINFKDKVVDVRSKPELGFHIKDKEERSVPVPEWLIAKLIERKKQSSSMLVFPSSIGKANGHFLRVLQKLAYRAGLNCGECVTKSEKSCANHPVCTEWGLHKFRKTFATLHSEAGVSVRTIQKWCGHSSLSCTLKYLAAADLRSERTRNQVNASFAMLNLGAA</sequence>
<dbReference type="InterPro" id="IPR044068">
    <property type="entry name" value="CB"/>
</dbReference>
<dbReference type="Pfam" id="PF00589">
    <property type="entry name" value="Phage_integrase"/>
    <property type="match status" value="1"/>
</dbReference>
<gene>
    <name evidence="8" type="ordered locus">AciX9_0079</name>
</gene>
<keyword evidence="2" id="KW-0229">DNA integration</keyword>
<dbReference type="Gene3D" id="1.10.150.130">
    <property type="match status" value="1"/>
</dbReference>
<dbReference type="InterPro" id="IPR002104">
    <property type="entry name" value="Integrase_catalytic"/>
</dbReference>
<dbReference type="RefSeq" id="WP_013578499.1">
    <property type="nucleotide sequence ID" value="NC_015064.1"/>
</dbReference>
<evidence type="ECO:0000259" key="7">
    <source>
        <dbReference type="PROSITE" id="PS51900"/>
    </source>
</evidence>
<dbReference type="PROSITE" id="PS51898">
    <property type="entry name" value="TYR_RECOMBINASE"/>
    <property type="match status" value="1"/>
</dbReference>
<proteinExistence type="inferred from homology"/>
<dbReference type="eggNOG" id="COG4974">
    <property type="taxonomic scope" value="Bacteria"/>
</dbReference>
<dbReference type="EMBL" id="CP002480">
    <property type="protein sequence ID" value="ADW67170.1"/>
    <property type="molecule type" value="Genomic_DNA"/>
</dbReference>
<reference evidence="9" key="1">
    <citation type="submission" date="2011-01" db="EMBL/GenBank/DDBJ databases">
        <title>Complete sequence of chromosome of Acidobacterium sp. MP5ACTX9.</title>
        <authorList>
            <consortium name="US DOE Joint Genome Institute"/>
            <person name="Lucas S."/>
            <person name="Copeland A."/>
            <person name="Lapidus A."/>
            <person name="Cheng J.-F."/>
            <person name="Goodwin L."/>
            <person name="Pitluck S."/>
            <person name="Teshima H."/>
            <person name="Detter J.C."/>
            <person name="Han C."/>
            <person name="Tapia R."/>
            <person name="Land M."/>
            <person name="Hauser L."/>
            <person name="Kyrpides N."/>
            <person name="Ivanova N."/>
            <person name="Ovchinnikova G."/>
            <person name="Pagani I."/>
            <person name="Rawat S.R."/>
            <person name="Mannisto M."/>
            <person name="Haggblom M.M."/>
            <person name="Woyke T."/>
        </authorList>
    </citation>
    <scope>NUCLEOTIDE SEQUENCE [LARGE SCALE GENOMIC DNA]</scope>
    <source>
        <strain evidence="9">MP5ACTX9</strain>
    </source>
</reference>
<keyword evidence="4" id="KW-0233">DNA recombination</keyword>
<evidence type="ECO:0000259" key="6">
    <source>
        <dbReference type="PROSITE" id="PS51898"/>
    </source>
</evidence>
<organism evidence="9">
    <name type="scientific">Granulicella tundricola (strain ATCC BAA-1859 / DSM 23138 / MP5ACTX9)</name>
    <dbReference type="NCBI Taxonomy" id="1198114"/>
    <lineage>
        <taxon>Bacteria</taxon>
        <taxon>Pseudomonadati</taxon>
        <taxon>Acidobacteriota</taxon>
        <taxon>Terriglobia</taxon>
        <taxon>Terriglobales</taxon>
        <taxon>Acidobacteriaceae</taxon>
        <taxon>Granulicella</taxon>
    </lineage>
</organism>
<name>E8X4X8_GRATM</name>
<dbReference type="CDD" id="cd00397">
    <property type="entry name" value="DNA_BRE_C"/>
    <property type="match status" value="1"/>
</dbReference>
<feature type="domain" description="Core-binding (CB)" evidence="7">
    <location>
        <begin position="114"/>
        <end position="195"/>
    </location>
</feature>